<proteinExistence type="predicted"/>
<evidence type="ECO:0000256" key="1">
    <source>
        <dbReference type="ARBA" id="ARBA00022679"/>
    </source>
</evidence>
<accession>A0ABR0KEP9</accession>
<evidence type="ECO:0000313" key="4">
    <source>
        <dbReference type="Proteomes" id="UP001345013"/>
    </source>
</evidence>
<keyword evidence="1" id="KW-0808">Transferase</keyword>
<dbReference type="EMBL" id="JAVRRG010000034">
    <property type="protein sequence ID" value="KAK5094415.1"/>
    <property type="molecule type" value="Genomic_DNA"/>
</dbReference>
<evidence type="ECO:0000313" key="3">
    <source>
        <dbReference type="EMBL" id="KAK5094415.1"/>
    </source>
</evidence>
<feature type="region of interest" description="Disordered" evidence="2">
    <location>
        <begin position="33"/>
        <end position="60"/>
    </location>
</feature>
<organism evidence="3 4">
    <name type="scientific">Lithohypha guttulata</name>
    <dbReference type="NCBI Taxonomy" id="1690604"/>
    <lineage>
        <taxon>Eukaryota</taxon>
        <taxon>Fungi</taxon>
        <taxon>Dikarya</taxon>
        <taxon>Ascomycota</taxon>
        <taxon>Pezizomycotina</taxon>
        <taxon>Eurotiomycetes</taxon>
        <taxon>Chaetothyriomycetidae</taxon>
        <taxon>Chaetothyriales</taxon>
        <taxon>Trichomeriaceae</taxon>
        <taxon>Lithohypha</taxon>
    </lineage>
</organism>
<sequence length="536" mass="59272">MSEPATPEAGNMKPIKSDETTLSTLDLHAVSEESLSEVDATPVSSVLETSRTSSHSSVDAPQTEHVVHLSSIEHCMPRAYIRICLAYRVPSDHQLEEAIASLRTFVKKIVDAKPYLAGEIMDVKPPDRQAGRAEIRFTTNGYLNYPSVEVQTLLNSDGTAIEYEELDKAGLPPSRLRPEDVSALPPNVDPQKSSPALRVRANLVKGGLIVSFYLHHCVSDGTGFDLLTSGDLLNHDYAFSAPTAFGDIDMSALNNRLEEWAQQKTHIRQKLSGVPSVLHHTRPIRARRLDQPAMPTNPPGRGCVLMVSGSDISALVHGLNNDPTIQSPHCHTTNSVLMALLWRHMTCARRPSVQHNTDVKTSKLLLPVNIRSRLNESLPKGYFGAAVDFGKAELNLDTLTDLRETPLARISAVIRQAVVDVDDAYVRQMIAFANTADAETDVHDIQASNMDRTNGADMYITSWLTLRSYQHHLGMGLGGPEWVRKPWSRDPGSCIILPRKSTKPEYYEVVVQMTEVDMGRLLDDKGFMSYVTRVID</sequence>
<dbReference type="PANTHER" id="PTHR31642">
    <property type="entry name" value="TRICHOTHECENE 3-O-ACETYLTRANSFERASE"/>
    <property type="match status" value="1"/>
</dbReference>
<dbReference type="Pfam" id="PF02458">
    <property type="entry name" value="Transferase"/>
    <property type="match status" value="1"/>
</dbReference>
<feature type="compositionally biased region" description="Polar residues" evidence="2">
    <location>
        <begin position="42"/>
        <end position="60"/>
    </location>
</feature>
<dbReference type="InterPro" id="IPR050317">
    <property type="entry name" value="Plant_Fungal_Acyltransferase"/>
</dbReference>
<dbReference type="Proteomes" id="UP001345013">
    <property type="component" value="Unassembled WGS sequence"/>
</dbReference>
<protein>
    <submittedName>
        <fullName evidence="3">Uncharacterized protein</fullName>
    </submittedName>
</protein>
<gene>
    <name evidence="3" type="ORF">LTR24_003569</name>
</gene>
<reference evidence="3 4" key="1">
    <citation type="submission" date="2023-08" db="EMBL/GenBank/DDBJ databases">
        <title>Black Yeasts Isolated from many extreme environments.</title>
        <authorList>
            <person name="Coleine C."/>
            <person name="Stajich J.E."/>
            <person name="Selbmann L."/>
        </authorList>
    </citation>
    <scope>NUCLEOTIDE SEQUENCE [LARGE SCALE GENOMIC DNA]</scope>
    <source>
        <strain evidence="3 4">CCFEE 5885</strain>
    </source>
</reference>
<evidence type="ECO:0000256" key="2">
    <source>
        <dbReference type="SAM" id="MobiDB-lite"/>
    </source>
</evidence>
<dbReference type="InterPro" id="IPR023213">
    <property type="entry name" value="CAT-like_dom_sf"/>
</dbReference>
<dbReference type="Gene3D" id="3.30.559.10">
    <property type="entry name" value="Chloramphenicol acetyltransferase-like domain"/>
    <property type="match status" value="2"/>
</dbReference>
<dbReference type="PANTHER" id="PTHR31642:SF310">
    <property type="entry name" value="FATTY ALCOHOL:CAFFEOYL-COA ACYLTRANSFERASE"/>
    <property type="match status" value="1"/>
</dbReference>
<name>A0ABR0KEP9_9EURO</name>
<feature type="region of interest" description="Disordered" evidence="2">
    <location>
        <begin position="1"/>
        <end position="20"/>
    </location>
</feature>
<comment type="caution">
    <text evidence="3">The sequence shown here is derived from an EMBL/GenBank/DDBJ whole genome shotgun (WGS) entry which is preliminary data.</text>
</comment>
<keyword evidence="4" id="KW-1185">Reference proteome</keyword>